<reference evidence="2 3" key="1">
    <citation type="submission" date="2017-02" db="EMBL/GenBank/DDBJ databases">
        <authorList>
            <person name="Guo L."/>
        </authorList>
    </citation>
    <scope>NUCLEOTIDE SEQUENCE [LARGE SCALE GENOMIC DNA]</scope>
    <source>
        <strain evidence="2 3">PRS09-11288</strain>
    </source>
</reference>
<keyword evidence="1" id="KW-1133">Transmembrane helix</keyword>
<keyword evidence="1" id="KW-0812">Transmembrane</keyword>
<proteinExistence type="predicted"/>
<name>A0ABN4XT05_9PSED</name>
<gene>
    <name evidence="2" type="ORF">B2J77_09000</name>
</gene>
<accession>A0ABN4XT05</accession>
<protein>
    <recommendedName>
        <fullName evidence="4">Phage abortive infection protein</fullName>
    </recommendedName>
</protein>
<dbReference type="EMBL" id="CP019952">
    <property type="protein sequence ID" value="AQW68338.1"/>
    <property type="molecule type" value="Genomic_DNA"/>
</dbReference>
<organism evidence="2 3">
    <name type="scientific">Pseudomonas parafulva</name>
    <dbReference type="NCBI Taxonomy" id="157782"/>
    <lineage>
        <taxon>Bacteria</taxon>
        <taxon>Pseudomonadati</taxon>
        <taxon>Pseudomonadota</taxon>
        <taxon>Gammaproteobacteria</taxon>
        <taxon>Pseudomonadales</taxon>
        <taxon>Pseudomonadaceae</taxon>
        <taxon>Pseudomonas</taxon>
    </lineage>
</organism>
<dbReference type="InterPro" id="IPR031709">
    <property type="entry name" value="PutAbiC"/>
</dbReference>
<evidence type="ECO:0000313" key="3">
    <source>
        <dbReference type="Proteomes" id="UP000191010"/>
    </source>
</evidence>
<evidence type="ECO:0008006" key="4">
    <source>
        <dbReference type="Google" id="ProtNLM"/>
    </source>
</evidence>
<dbReference type="Proteomes" id="UP000191010">
    <property type="component" value="Chromosome"/>
</dbReference>
<feature type="transmembrane region" description="Helical" evidence="1">
    <location>
        <begin position="18"/>
        <end position="39"/>
    </location>
</feature>
<dbReference type="RefSeq" id="WP_194286100.1">
    <property type="nucleotide sequence ID" value="NZ_CP019952.1"/>
</dbReference>
<keyword evidence="3" id="KW-1185">Reference proteome</keyword>
<keyword evidence="1" id="KW-0472">Membrane</keyword>
<dbReference type="Pfam" id="PF16872">
    <property type="entry name" value="putAbiC"/>
    <property type="match status" value="1"/>
</dbReference>
<evidence type="ECO:0000256" key="1">
    <source>
        <dbReference type="SAM" id="Phobius"/>
    </source>
</evidence>
<sequence length="349" mass="40048">MDNKFEASGEVRSVVVPLWLQMMIALVAFSAIAMLIKYLSTFGVQTSKSQEVWGQFGDFFGGILNPLLSSLTLAAVLVTLRLQAKELRAAQLESQRANEHLEKQANYIRTQNFESVFFRLLDVHMSAKANVTVGEMSGKAAFEHLKRVTFPVLHEVNNRQRTAGLDDRAEWLNDIGHEIRRCTGDSLNVYCRGMYQLLKYVDTYEGFYSEGSVTQVIESEFKELTPSQKFQQRREQDRAYRPIYYAKRQYVNMLRAQLTSLELTVLYLVCLTEECRELKNLAEKYSLFKGVHSSQLKPGFGNEFYSYLAFADYEEVSIRDVRMLDALGERLSSNKKRFKKSSPRAHAAT</sequence>
<evidence type="ECO:0000313" key="2">
    <source>
        <dbReference type="EMBL" id="AQW68338.1"/>
    </source>
</evidence>